<dbReference type="GO" id="GO:0005886">
    <property type="term" value="C:plasma membrane"/>
    <property type="evidence" value="ECO:0007669"/>
    <property type="project" value="UniProtKB-SubCell"/>
</dbReference>
<evidence type="ECO:0000313" key="12">
    <source>
        <dbReference type="EMBL" id="RJL33987.1"/>
    </source>
</evidence>
<feature type="transmembrane region" description="Helical" evidence="9">
    <location>
        <begin position="253"/>
        <end position="272"/>
    </location>
</feature>
<dbReference type="GO" id="GO:0006605">
    <property type="term" value="P:protein targeting"/>
    <property type="evidence" value="ECO:0007669"/>
    <property type="project" value="UniProtKB-UniRule"/>
</dbReference>
<reference evidence="12 13" key="1">
    <citation type="submission" date="2018-09" db="EMBL/GenBank/DDBJ databases">
        <title>YIM 75507 draft genome.</title>
        <authorList>
            <person name="Tang S."/>
            <person name="Feng Y."/>
        </authorList>
    </citation>
    <scope>NUCLEOTIDE SEQUENCE [LARGE SCALE GENOMIC DNA]</scope>
    <source>
        <strain evidence="12 13">YIM 75507</strain>
    </source>
</reference>
<dbReference type="GO" id="GO:0015450">
    <property type="term" value="F:protein-transporting ATPase activity"/>
    <property type="evidence" value="ECO:0007669"/>
    <property type="project" value="InterPro"/>
</dbReference>
<feature type="domain" description="Protein export membrane protein SecD/SecF C-terminal" evidence="11">
    <location>
        <begin position="122"/>
        <end position="306"/>
    </location>
</feature>
<dbReference type="HAMAP" id="MF_01464_B">
    <property type="entry name" value="SecF_B"/>
    <property type="match status" value="1"/>
</dbReference>
<feature type="compositionally biased region" description="Low complexity" evidence="10">
    <location>
        <begin position="323"/>
        <end position="338"/>
    </location>
</feature>
<evidence type="ECO:0000256" key="3">
    <source>
        <dbReference type="ARBA" id="ARBA00022475"/>
    </source>
</evidence>
<dbReference type="InterPro" id="IPR022645">
    <property type="entry name" value="SecD/SecF_bac"/>
</dbReference>
<dbReference type="GO" id="GO:0043952">
    <property type="term" value="P:protein transport by the Sec complex"/>
    <property type="evidence" value="ECO:0007669"/>
    <property type="project" value="UniProtKB-UniRule"/>
</dbReference>
<dbReference type="Pfam" id="PF02355">
    <property type="entry name" value="SecD_SecF_C"/>
    <property type="match status" value="1"/>
</dbReference>
<feature type="transmembrane region" description="Helical" evidence="9">
    <location>
        <begin position="26"/>
        <end position="44"/>
    </location>
</feature>
<keyword evidence="3 9" id="KW-1003">Cell membrane</keyword>
<evidence type="ECO:0000256" key="4">
    <source>
        <dbReference type="ARBA" id="ARBA00022692"/>
    </source>
</evidence>
<name>A0A3A4B5Z8_9ACTN</name>
<comment type="caution">
    <text evidence="12">The sequence shown here is derived from an EMBL/GenBank/DDBJ whole genome shotgun (WGS) entry which is preliminary data.</text>
</comment>
<dbReference type="PANTHER" id="PTHR30081:SF8">
    <property type="entry name" value="PROTEIN TRANSLOCASE SUBUNIT SECF"/>
    <property type="match status" value="1"/>
</dbReference>
<dbReference type="InterPro" id="IPR005665">
    <property type="entry name" value="SecF_bac"/>
</dbReference>
<evidence type="ECO:0000256" key="10">
    <source>
        <dbReference type="SAM" id="MobiDB-lite"/>
    </source>
</evidence>
<dbReference type="PANTHER" id="PTHR30081">
    <property type="entry name" value="PROTEIN-EXPORT MEMBRANE PROTEIN SEC"/>
    <property type="match status" value="1"/>
</dbReference>
<evidence type="ECO:0000256" key="6">
    <source>
        <dbReference type="ARBA" id="ARBA00022989"/>
    </source>
</evidence>
<feature type="transmembrane region" description="Helical" evidence="9">
    <location>
        <begin position="167"/>
        <end position="188"/>
    </location>
</feature>
<dbReference type="RefSeq" id="WP_119925286.1">
    <property type="nucleotide sequence ID" value="NZ_QZEY01000002.1"/>
</dbReference>
<sequence>MSRLGELGGALYRGEKSYDFVGRRRTWFVIAAIILLLSIAGLIGPKLHLGVEFQGGSVFTFRAPASVTETQARDAVAEAQGTGLQVPIAQRAGDRWRVTTQSLAPDQVTAVQKSVASRFGLAQNDVDAQVIGPSWGGEVSGKALQGLIIFLVLVVIYLSIAFEWKMAVAALVALLHDMIITVGVYAWVGFEVTPASVIGFLTILGYSLYDTVVVFDKVRENTRPLLGGARMTYSEAANLAVNQTLVRSINTSVIALLPVAAILFIGTTFLGAGTLKDLSLALFVGMVAGTVSSIFIATPLLVVMKDREPQYVALAKRVAARRAAAGKPGAGTRATGRATGKGEPRDTPDEPAGEIQDTPEGVGAGPAGTRPGGPLPGQGRKGTPGPAGRKKPGSAGKKKR</sequence>
<accession>A0A3A4B5Z8</accession>
<comment type="function">
    <text evidence="9">Part of the Sec protein translocase complex. Interacts with the SecYEG preprotein conducting channel. SecDF uses the proton motive force (PMF) to complete protein translocation after the ATP-dependent function of SecA.</text>
</comment>
<keyword evidence="8 9" id="KW-0472">Membrane</keyword>
<dbReference type="PRINTS" id="PR01755">
    <property type="entry name" value="SECFTRNLCASE"/>
</dbReference>
<keyword evidence="5 9" id="KW-0653">Protein transport</keyword>
<keyword evidence="2 9" id="KW-0813">Transport</keyword>
<evidence type="ECO:0000256" key="5">
    <source>
        <dbReference type="ARBA" id="ARBA00022927"/>
    </source>
</evidence>
<evidence type="ECO:0000256" key="2">
    <source>
        <dbReference type="ARBA" id="ARBA00022448"/>
    </source>
</evidence>
<dbReference type="SUPFAM" id="SSF82866">
    <property type="entry name" value="Multidrug efflux transporter AcrB transmembrane domain"/>
    <property type="match status" value="1"/>
</dbReference>
<dbReference type="NCBIfam" id="TIGR00916">
    <property type="entry name" value="2A0604s01"/>
    <property type="match status" value="1"/>
</dbReference>
<feature type="transmembrane region" description="Helical" evidence="9">
    <location>
        <begin position="194"/>
        <end position="215"/>
    </location>
</feature>
<keyword evidence="7 9" id="KW-0811">Translocation</keyword>
<keyword evidence="6 9" id="KW-1133">Transmembrane helix</keyword>
<dbReference type="Proteomes" id="UP000265768">
    <property type="component" value="Unassembled WGS sequence"/>
</dbReference>
<dbReference type="OrthoDB" id="9774769at2"/>
<dbReference type="EMBL" id="QZEY01000002">
    <property type="protein sequence ID" value="RJL33987.1"/>
    <property type="molecule type" value="Genomic_DNA"/>
</dbReference>
<proteinExistence type="inferred from homology"/>
<comment type="subcellular location">
    <subcellularLocation>
        <location evidence="1 9">Cell membrane</location>
        <topology evidence="1 9">Multi-pass membrane protein</topology>
    </subcellularLocation>
</comment>
<dbReference type="GO" id="GO:0065002">
    <property type="term" value="P:intracellular protein transmembrane transport"/>
    <property type="evidence" value="ECO:0007669"/>
    <property type="project" value="UniProtKB-UniRule"/>
</dbReference>
<evidence type="ECO:0000256" key="8">
    <source>
        <dbReference type="ARBA" id="ARBA00023136"/>
    </source>
</evidence>
<evidence type="ECO:0000259" key="11">
    <source>
        <dbReference type="Pfam" id="PF02355"/>
    </source>
</evidence>
<feature type="transmembrane region" description="Helical" evidence="9">
    <location>
        <begin position="278"/>
        <end position="303"/>
    </location>
</feature>
<feature type="compositionally biased region" description="Basic residues" evidence="10">
    <location>
        <begin position="388"/>
        <end position="400"/>
    </location>
</feature>
<comment type="subunit">
    <text evidence="9">Forms a complex with SecD. Part of the essential Sec protein translocation apparatus which comprises SecA, SecYEG and auxiliary proteins SecDF. Other proteins may also be involved.</text>
</comment>
<evidence type="ECO:0000256" key="9">
    <source>
        <dbReference type="HAMAP-Rule" id="MF_01464"/>
    </source>
</evidence>
<dbReference type="InterPro" id="IPR055344">
    <property type="entry name" value="SecD_SecF_C_bact"/>
</dbReference>
<dbReference type="InterPro" id="IPR048634">
    <property type="entry name" value="SecD_SecF_C"/>
</dbReference>
<comment type="similarity">
    <text evidence="9">Belongs to the SecD/SecF family. SecF subfamily.</text>
</comment>
<gene>
    <name evidence="9 12" type="primary">secF</name>
    <name evidence="12" type="ORF">D5H75_05530</name>
</gene>
<organism evidence="12 13">
    <name type="scientific">Bailinhaonella thermotolerans</name>
    <dbReference type="NCBI Taxonomy" id="1070861"/>
    <lineage>
        <taxon>Bacteria</taxon>
        <taxon>Bacillati</taxon>
        <taxon>Actinomycetota</taxon>
        <taxon>Actinomycetes</taxon>
        <taxon>Streptosporangiales</taxon>
        <taxon>Streptosporangiaceae</taxon>
        <taxon>Bailinhaonella</taxon>
    </lineage>
</organism>
<protein>
    <recommendedName>
        <fullName evidence="9">Protein-export membrane protein SecF</fullName>
    </recommendedName>
</protein>
<evidence type="ECO:0000313" key="13">
    <source>
        <dbReference type="Proteomes" id="UP000265768"/>
    </source>
</evidence>
<evidence type="ECO:0000256" key="7">
    <source>
        <dbReference type="ARBA" id="ARBA00023010"/>
    </source>
</evidence>
<keyword evidence="4 9" id="KW-0812">Transmembrane</keyword>
<dbReference type="AlphaFoldDB" id="A0A3A4B5Z8"/>
<dbReference type="Gene3D" id="1.20.1640.10">
    <property type="entry name" value="Multidrug efflux transporter AcrB transmembrane domain"/>
    <property type="match status" value="1"/>
</dbReference>
<evidence type="ECO:0000256" key="1">
    <source>
        <dbReference type="ARBA" id="ARBA00004651"/>
    </source>
</evidence>
<feature type="region of interest" description="Disordered" evidence="10">
    <location>
        <begin position="323"/>
        <end position="400"/>
    </location>
</feature>
<feature type="transmembrane region" description="Helical" evidence="9">
    <location>
        <begin position="143"/>
        <end position="160"/>
    </location>
</feature>
<dbReference type="InterPro" id="IPR022813">
    <property type="entry name" value="SecD/SecF_arch_bac"/>
</dbReference>
<keyword evidence="13" id="KW-1185">Reference proteome</keyword>
<dbReference type="NCBIfam" id="TIGR00966">
    <property type="entry name" value="transloc_SecF"/>
    <property type="match status" value="1"/>
</dbReference>